<evidence type="ECO:0000313" key="2">
    <source>
        <dbReference type="EMBL" id="QMU30094.1"/>
    </source>
</evidence>
<protein>
    <submittedName>
        <fullName evidence="2">DUF3857 domain-containing protein</fullName>
    </submittedName>
</protein>
<accession>A0A7L7LBL3</accession>
<feature type="domain" description="DUF3857" evidence="1">
    <location>
        <begin position="64"/>
        <end position="223"/>
    </location>
</feature>
<gene>
    <name evidence="2" type="ORF">HUW48_19595</name>
</gene>
<dbReference type="Pfam" id="PF12969">
    <property type="entry name" value="DUF3857"/>
    <property type="match status" value="1"/>
</dbReference>
<dbReference type="KEGG" id="add:HUW48_19595"/>
<dbReference type="AlphaFoldDB" id="A0A7L7LBL3"/>
<dbReference type="RefSeq" id="WP_182412552.1">
    <property type="nucleotide sequence ID" value="NZ_CP055153.1"/>
</dbReference>
<dbReference type="Proteomes" id="UP000514509">
    <property type="component" value="Chromosome"/>
</dbReference>
<name>A0A7L7LBL3_9BACT</name>
<organism evidence="2 3">
    <name type="scientific">Adhaeribacter radiodurans</name>
    <dbReference type="NCBI Taxonomy" id="2745197"/>
    <lineage>
        <taxon>Bacteria</taxon>
        <taxon>Pseudomonadati</taxon>
        <taxon>Bacteroidota</taxon>
        <taxon>Cytophagia</taxon>
        <taxon>Cytophagales</taxon>
        <taxon>Hymenobacteraceae</taxon>
        <taxon>Adhaeribacter</taxon>
    </lineage>
</organism>
<reference evidence="2 3" key="1">
    <citation type="submission" date="2020-08" db="EMBL/GenBank/DDBJ databases">
        <title>Adhaeribacter dokdonensis sp. nov., isolated from the rhizosphere of Elymus tsukushiensis, a plant native to the Dokdo Islands, Republic of Korea.</title>
        <authorList>
            <person name="Ghim S.Y."/>
        </authorList>
    </citation>
    <scope>NUCLEOTIDE SEQUENCE [LARGE SCALE GENOMIC DNA]</scope>
    <source>
        <strain evidence="2 3">KUDC8001</strain>
    </source>
</reference>
<dbReference type="InterPro" id="IPR024618">
    <property type="entry name" value="DUF3857"/>
</dbReference>
<dbReference type="Gene3D" id="3.10.620.30">
    <property type="match status" value="1"/>
</dbReference>
<evidence type="ECO:0000259" key="1">
    <source>
        <dbReference type="Pfam" id="PF12969"/>
    </source>
</evidence>
<dbReference type="SUPFAM" id="SSF54001">
    <property type="entry name" value="Cysteine proteinases"/>
    <property type="match status" value="1"/>
</dbReference>
<dbReference type="EMBL" id="CP055153">
    <property type="protein sequence ID" value="QMU30094.1"/>
    <property type="molecule type" value="Genomic_DNA"/>
</dbReference>
<dbReference type="Gene3D" id="2.60.40.3140">
    <property type="match status" value="1"/>
</dbReference>
<dbReference type="InterPro" id="IPR038765">
    <property type="entry name" value="Papain-like_cys_pep_sf"/>
</dbReference>
<dbReference type="Gene3D" id="2.60.120.1130">
    <property type="match status" value="1"/>
</dbReference>
<evidence type="ECO:0000313" key="3">
    <source>
        <dbReference type="Proteomes" id="UP000514509"/>
    </source>
</evidence>
<proteinExistence type="predicted"/>
<sequence length="647" mass="72643">MKATIHRQSGRTLFIALIILLLTKSFGYAGDSKFEVSSIPAALRENANAVIRLHETTFTVSGPGKAVQKVHYVVTVFNEKAQDYRICGVPYDKFVKFGYLKGNLYDASGKLIKKLKNSDLQDISTTSNGSLYEDNRAKVAGFEGTQYPYTVEFDQEVTLNGILGYPNWMPQNEENIAVEKATFQVSLPAAMELRYKEVNISQGVATSTEANHKLYTWSLANVPGKELEPFGLPAEKLMPVVYTAPNEFELNGSTGNMKTWQAFGQWYYNLNKDRDILPEATIAKLKELVKDEKDATGKVRKLYDYLQANTRYISIQLGIGGLQTFEASTVDKNGYGDCKALTNYMKAMLKVVDIDSYAALVKSGRSESNILTDFPSDQFDHVILSVPLPKDTLWLECTSQTESMGYLGGFTGDRHVLLITPEGGQLVKTPTYKAQHNLQQRTVLVDLDQNGNATAEVNTTYKALQQDEVSNVLLETTDKQKKWLYDNMSLANFTINKFEFKTEKNKIPAVNEKVLLQANKYATTSGKRLFLEVNMLNKIRHVPPKLDDRQSEVVRMMAYCDSDTIHYNLPTGAFTVEHLPEKISVKSQFGEYTASVIASNNALVYTRKLQMNKGTYPKTAYSELIDFYKKVATADKMRVVLANNKPQ</sequence>
<keyword evidence="3" id="KW-1185">Reference proteome</keyword>